<keyword evidence="2" id="KW-0732">Signal</keyword>
<name>A0ABT1KY28_9ACTN</name>
<gene>
    <name evidence="3" type="ORF">NCI01_12695</name>
</gene>
<dbReference type="InterPro" id="IPR002591">
    <property type="entry name" value="Phosphodiest/P_Trfase"/>
</dbReference>
<sequence>MRSVIASLLACSAIGLCPASAPAQVPSGDPSPRTQRVSADNAIDSVVAISVDGLNTDALGKLGRERTPRIHDLMESGASTLNARTEHELTITLPNHTGMVTGRRVAAATGGHGVTWNDDRRRPATVQAAAGERVESVFTQVSAAGGSTALFASKTKFSLWKRSWPLSIDTTRIQLDNTRLTRSVRRDLRDHERAFRFVHLSLPDAVGHDHGFMSPRYLKAVEQVDRLVGVIVDAVRSDSELVGRTAIILTSDHGGLGDGHSDPRRLANYRVAFMVAGPGVVPGTDLYELNPDDLRDPGKQRTTYGQSPQPVRNGDLANLTLDLLDLGAVPGSEHNFGLDLDVSPPPA</sequence>
<dbReference type="RefSeq" id="WP_254182100.1">
    <property type="nucleotide sequence ID" value="NZ_JANARS010000005.1"/>
</dbReference>
<feature type="chain" id="PRO_5045208541" evidence="2">
    <location>
        <begin position="24"/>
        <end position="347"/>
    </location>
</feature>
<feature type="signal peptide" evidence="2">
    <location>
        <begin position="1"/>
        <end position="23"/>
    </location>
</feature>
<evidence type="ECO:0000256" key="1">
    <source>
        <dbReference type="SAM" id="MobiDB-lite"/>
    </source>
</evidence>
<organism evidence="3 4">
    <name type="scientific">Nocardioides pinisoli</name>
    <dbReference type="NCBI Taxonomy" id="2950279"/>
    <lineage>
        <taxon>Bacteria</taxon>
        <taxon>Bacillati</taxon>
        <taxon>Actinomycetota</taxon>
        <taxon>Actinomycetes</taxon>
        <taxon>Propionibacteriales</taxon>
        <taxon>Nocardioidaceae</taxon>
        <taxon>Nocardioides</taxon>
    </lineage>
</organism>
<comment type="caution">
    <text evidence="3">The sequence shown here is derived from an EMBL/GenBank/DDBJ whole genome shotgun (WGS) entry which is preliminary data.</text>
</comment>
<evidence type="ECO:0000256" key="2">
    <source>
        <dbReference type="SAM" id="SignalP"/>
    </source>
</evidence>
<proteinExistence type="predicted"/>
<dbReference type="InterPro" id="IPR017850">
    <property type="entry name" value="Alkaline_phosphatase_core_sf"/>
</dbReference>
<dbReference type="PANTHER" id="PTHR10151:SF120">
    <property type="entry name" value="BIS(5'-ADENOSYL)-TRIPHOSPHATASE"/>
    <property type="match status" value="1"/>
</dbReference>
<dbReference type="SUPFAM" id="SSF53649">
    <property type="entry name" value="Alkaline phosphatase-like"/>
    <property type="match status" value="1"/>
</dbReference>
<protein>
    <submittedName>
        <fullName evidence="3">Alkaline phosphatase family protein</fullName>
    </submittedName>
</protein>
<feature type="region of interest" description="Disordered" evidence="1">
    <location>
        <begin position="289"/>
        <end position="313"/>
    </location>
</feature>
<dbReference type="EMBL" id="JANARS010000005">
    <property type="protein sequence ID" value="MCP3422653.1"/>
    <property type="molecule type" value="Genomic_DNA"/>
</dbReference>
<evidence type="ECO:0000313" key="4">
    <source>
        <dbReference type="Proteomes" id="UP001204524"/>
    </source>
</evidence>
<dbReference type="PANTHER" id="PTHR10151">
    <property type="entry name" value="ECTONUCLEOTIDE PYROPHOSPHATASE/PHOSPHODIESTERASE"/>
    <property type="match status" value="1"/>
</dbReference>
<evidence type="ECO:0000313" key="3">
    <source>
        <dbReference type="EMBL" id="MCP3422653.1"/>
    </source>
</evidence>
<keyword evidence="4" id="KW-1185">Reference proteome</keyword>
<accession>A0ABT1KY28</accession>
<feature type="compositionally biased region" description="Polar residues" evidence="1">
    <location>
        <begin position="300"/>
        <end position="310"/>
    </location>
</feature>
<dbReference type="Pfam" id="PF01663">
    <property type="entry name" value="Phosphodiest"/>
    <property type="match status" value="1"/>
</dbReference>
<dbReference type="Proteomes" id="UP001204524">
    <property type="component" value="Unassembled WGS sequence"/>
</dbReference>
<dbReference type="Gene3D" id="3.40.720.10">
    <property type="entry name" value="Alkaline Phosphatase, subunit A"/>
    <property type="match status" value="1"/>
</dbReference>
<reference evidence="3 4" key="1">
    <citation type="submission" date="2022-06" db="EMBL/GenBank/DDBJ databases">
        <authorList>
            <person name="So Y."/>
        </authorList>
    </citation>
    <scope>NUCLEOTIDE SEQUENCE [LARGE SCALE GENOMIC DNA]</scope>
    <source>
        <strain evidence="3 4">STR3</strain>
    </source>
</reference>